<dbReference type="Proteomes" id="UP000297946">
    <property type="component" value="Unassembled WGS sequence"/>
</dbReference>
<dbReference type="PANTHER" id="PTHR30231:SF41">
    <property type="entry name" value="DNA POLYMERASE III SUBUNIT EPSILON"/>
    <property type="match status" value="1"/>
</dbReference>
<dbReference type="GO" id="GO:0008408">
    <property type="term" value="F:3'-5' exonuclease activity"/>
    <property type="evidence" value="ECO:0007669"/>
    <property type="project" value="TreeGrafter"/>
</dbReference>
<dbReference type="GO" id="GO:0045004">
    <property type="term" value="P:DNA replication proofreading"/>
    <property type="evidence" value="ECO:0007669"/>
    <property type="project" value="TreeGrafter"/>
</dbReference>
<gene>
    <name evidence="2" type="ORF">EHO57_14110</name>
</gene>
<dbReference type="RefSeq" id="WP_135698395.1">
    <property type="nucleotide sequence ID" value="NZ_RQER01000008.1"/>
</dbReference>
<proteinExistence type="predicted"/>
<evidence type="ECO:0000259" key="1">
    <source>
        <dbReference type="SMART" id="SM00479"/>
    </source>
</evidence>
<dbReference type="SUPFAM" id="SSF53098">
    <property type="entry name" value="Ribonuclease H-like"/>
    <property type="match status" value="1"/>
</dbReference>
<dbReference type="PANTHER" id="PTHR30231">
    <property type="entry name" value="DNA POLYMERASE III SUBUNIT EPSILON"/>
    <property type="match status" value="1"/>
</dbReference>
<organism evidence="2 3">
    <name type="scientific">Leptospira langatensis</name>
    <dbReference type="NCBI Taxonomy" id="2484983"/>
    <lineage>
        <taxon>Bacteria</taxon>
        <taxon>Pseudomonadati</taxon>
        <taxon>Spirochaetota</taxon>
        <taxon>Spirochaetia</taxon>
        <taxon>Leptospirales</taxon>
        <taxon>Leptospiraceae</taxon>
        <taxon>Leptospira</taxon>
    </lineage>
</organism>
<dbReference type="Gene3D" id="3.30.420.10">
    <property type="entry name" value="Ribonuclease H-like superfamily/Ribonuclease H"/>
    <property type="match status" value="1"/>
</dbReference>
<keyword evidence="2" id="KW-0540">Nuclease</keyword>
<dbReference type="InterPro" id="IPR012337">
    <property type="entry name" value="RNaseH-like_sf"/>
</dbReference>
<dbReference type="InterPro" id="IPR036397">
    <property type="entry name" value="RNaseH_sf"/>
</dbReference>
<dbReference type="EMBL" id="RQER01000008">
    <property type="protein sequence ID" value="TGJ99889.1"/>
    <property type="molecule type" value="Genomic_DNA"/>
</dbReference>
<comment type="caution">
    <text evidence="2">The sequence shown here is derived from an EMBL/GenBank/DDBJ whole genome shotgun (WGS) entry which is preliminary data.</text>
</comment>
<evidence type="ECO:0000313" key="2">
    <source>
        <dbReference type="EMBL" id="TGJ99889.1"/>
    </source>
</evidence>
<dbReference type="GO" id="GO:0003676">
    <property type="term" value="F:nucleic acid binding"/>
    <property type="evidence" value="ECO:0007669"/>
    <property type="project" value="InterPro"/>
</dbReference>
<name>A0A5R2ATV5_9LEPT</name>
<dbReference type="GO" id="GO:0005829">
    <property type="term" value="C:cytosol"/>
    <property type="evidence" value="ECO:0007669"/>
    <property type="project" value="TreeGrafter"/>
</dbReference>
<accession>A0A5R2ATV5</accession>
<dbReference type="SMART" id="SM00479">
    <property type="entry name" value="EXOIII"/>
    <property type="match status" value="1"/>
</dbReference>
<keyword evidence="2" id="KW-0269">Exonuclease</keyword>
<feature type="domain" description="Exonuclease" evidence="1">
    <location>
        <begin position="4"/>
        <end position="176"/>
    </location>
</feature>
<dbReference type="AlphaFoldDB" id="A0A5R2ATV5"/>
<dbReference type="InterPro" id="IPR013520">
    <property type="entry name" value="Ribonucl_H"/>
</dbReference>
<sequence length="193" mass="21993">MIRNVTCIDIETTGFSRTKDRIVEFAAYRVTEEAGVWRYADKIRKLVNPGISIPPEATAVHGITDEMVRVAPPFSEQADCFIPFLSDTILLGYNVKVFDIPFLTAEIERSGLRWPTAPLEVIDPFIIFKKREAPRHDLASAIRFYTGKERRRAHRAMIDVVDLLRVVKTQTMLYPEFRESPDPIVSLIKATGI</sequence>
<reference evidence="2 3" key="1">
    <citation type="journal article" date="2019" name="PLoS Negl. Trop. Dis.">
        <title>Revisiting the worldwide diversity of Leptospira species in the environment.</title>
        <authorList>
            <person name="Vincent A.T."/>
            <person name="Schiettekatte O."/>
            <person name="Bourhy P."/>
            <person name="Veyrier F.J."/>
            <person name="Picardeau M."/>
        </authorList>
    </citation>
    <scope>NUCLEOTIDE SEQUENCE [LARGE SCALE GENOMIC DNA]</scope>
    <source>
        <strain evidence="2 3">SSW18</strain>
    </source>
</reference>
<evidence type="ECO:0000313" key="3">
    <source>
        <dbReference type="Proteomes" id="UP000297946"/>
    </source>
</evidence>
<keyword evidence="2" id="KW-0378">Hydrolase</keyword>
<dbReference type="CDD" id="cd06127">
    <property type="entry name" value="DEDDh"/>
    <property type="match status" value="1"/>
</dbReference>
<dbReference type="Pfam" id="PF00929">
    <property type="entry name" value="RNase_T"/>
    <property type="match status" value="1"/>
</dbReference>
<protein>
    <submittedName>
        <fullName evidence="2">3'-5' exonuclease</fullName>
    </submittedName>
</protein>